<evidence type="ECO:0000313" key="1">
    <source>
        <dbReference type="EMBL" id="CAF4963163.1"/>
    </source>
</evidence>
<organism evidence="1 2">
    <name type="scientific">Rotaria socialis</name>
    <dbReference type="NCBI Taxonomy" id="392032"/>
    <lineage>
        <taxon>Eukaryota</taxon>
        <taxon>Metazoa</taxon>
        <taxon>Spiralia</taxon>
        <taxon>Gnathifera</taxon>
        <taxon>Rotifera</taxon>
        <taxon>Eurotatoria</taxon>
        <taxon>Bdelloidea</taxon>
        <taxon>Philodinida</taxon>
        <taxon>Philodinidae</taxon>
        <taxon>Rotaria</taxon>
    </lineage>
</organism>
<accession>A0A821YDI9</accession>
<gene>
    <name evidence="1" type="ORF">TOA249_LOCUS34315</name>
</gene>
<dbReference type="EMBL" id="CAJOBS010017994">
    <property type="protein sequence ID" value="CAF4963163.1"/>
    <property type="molecule type" value="Genomic_DNA"/>
</dbReference>
<name>A0A821YDI9_9BILA</name>
<proteinExistence type="predicted"/>
<protein>
    <submittedName>
        <fullName evidence="1">Uncharacterized protein</fullName>
    </submittedName>
</protein>
<dbReference type="Proteomes" id="UP000663838">
    <property type="component" value="Unassembled WGS sequence"/>
</dbReference>
<sequence>AVQQHQIETGHQLNWGNFRIVMQDNHYYRLLIKESLLIKAYGPELNRTTHSVTLIVFPDGLQKELLPKPFDND</sequence>
<comment type="caution">
    <text evidence="1">The sequence shown here is derived from an EMBL/GenBank/DDBJ whole genome shotgun (WGS) entry which is preliminary data.</text>
</comment>
<evidence type="ECO:0000313" key="2">
    <source>
        <dbReference type="Proteomes" id="UP000663838"/>
    </source>
</evidence>
<reference evidence="1" key="1">
    <citation type="submission" date="2021-02" db="EMBL/GenBank/DDBJ databases">
        <authorList>
            <person name="Nowell W R."/>
        </authorList>
    </citation>
    <scope>NUCLEOTIDE SEQUENCE</scope>
</reference>
<dbReference type="AlphaFoldDB" id="A0A821YDI9"/>
<feature type="non-terminal residue" evidence="1">
    <location>
        <position position="1"/>
    </location>
</feature>